<dbReference type="Gene3D" id="1.10.286.20">
    <property type="match status" value="1"/>
</dbReference>
<dbReference type="InterPro" id="IPR029462">
    <property type="entry name" value="Rnk_N"/>
</dbReference>
<dbReference type="SUPFAM" id="SSF54534">
    <property type="entry name" value="FKBP-like"/>
    <property type="match status" value="1"/>
</dbReference>
<comment type="caution">
    <text evidence="4">The sequence shown here is derived from an EMBL/GenBank/DDBJ whole genome shotgun (WGS) entry which is preliminary data.</text>
</comment>
<evidence type="ECO:0000313" key="3">
    <source>
        <dbReference type="EMBL" id="MQX11077.1"/>
    </source>
</evidence>
<organism evidence="4 5">
    <name type="scientific">Rhizobium fredii</name>
    <name type="common">Sinorhizobium fredii</name>
    <dbReference type="NCBI Taxonomy" id="380"/>
    <lineage>
        <taxon>Bacteria</taxon>
        <taxon>Pseudomonadati</taxon>
        <taxon>Pseudomonadota</taxon>
        <taxon>Alphaproteobacteria</taxon>
        <taxon>Hyphomicrobiales</taxon>
        <taxon>Rhizobiaceae</taxon>
        <taxon>Sinorhizobium/Ensifer group</taxon>
        <taxon>Sinorhizobium</taxon>
    </lineage>
</organism>
<dbReference type="GO" id="GO:0003677">
    <property type="term" value="F:DNA binding"/>
    <property type="evidence" value="ECO:0007669"/>
    <property type="project" value="InterPro"/>
</dbReference>
<keyword evidence="4" id="KW-0808">Transferase</keyword>
<gene>
    <name evidence="4" type="ORF">CO661_14580</name>
    <name evidence="3" type="ORF">GHK48_23095</name>
</gene>
<dbReference type="RefSeq" id="WP_014329112.1">
    <property type="nucleotide sequence ID" value="NZ_BJNI01000032.1"/>
</dbReference>
<protein>
    <submittedName>
        <fullName evidence="4">Nucleoside diphosphate kinase regulator</fullName>
    </submittedName>
</protein>
<evidence type="ECO:0000313" key="4">
    <source>
        <dbReference type="EMBL" id="PDT46916.1"/>
    </source>
</evidence>
<evidence type="ECO:0000313" key="5">
    <source>
        <dbReference type="Proteomes" id="UP000220353"/>
    </source>
</evidence>
<reference evidence="3 6" key="1">
    <citation type="journal article" date="2013" name="Genome Biol.">
        <title>Comparative genomics of the core and accessory genomes of 48 Sinorhizobium strains comprising five genospecies.</title>
        <authorList>
            <person name="Sugawara M."/>
            <person name="Epstein B."/>
            <person name="Badgley B.D."/>
            <person name="Unno T."/>
            <person name="Xu L."/>
            <person name="Reese J."/>
            <person name="Gyaneshwar P."/>
            <person name="Denny R."/>
            <person name="Mudge J."/>
            <person name="Bharti A.K."/>
            <person name="Farmer A.D."/>
            <person name="May G.D."/>
            <person name="Woodward J.E."/>
            <person name="Medigue C."/>
            <person name="Vallenet D."/>
            <person name="Lajus A."/>
            <person name="Rouy Z."/>
            <person name="Martinez-Vaz B."/>
            <person name="Tiffin P."/>
            <person name="Young N.D."/>
            <person name="Sadowsky M.J."/>
        </authorList>
    </citation>
    <scope>NUCLEOTIDE SEQUENCE [LARGE SCALE GENOMIC DNA]</scope>
    <source>
        <strain evidence="3 6">USDA205</strain>
    </source>
</reference>
<feature type="domain" description="Transcription elongation factor GreA/GreB C-terminal" evidence="1">
    <location>
        <begin position="59"/>
        <end position="130"/>
    </location>
</feature>
<dbReference type="GO" id="GO:0070063">
    <property type="term" value="F:RNA polymerase binding"/>
    <property type="evidence" value="ECO:0007669"/>
    <property type="project" value="InterPro"/>
</dbReference>
<proteinExistence type="predicted"/>
<dbReference type="PANTHER" id="PTHR30437">
    <property type="entry name" value="TRANSCRIPTION ELONGATION FACTOR GREA"/>
    <property type="match status" value="1"/>
</dbReference>
<keyword evidence="4" id="KW-0418">Kinase</keyword>
<accession>A0A2A6LXF8</accession>
<sequence length="152" mass="16197">MKKHSQTQRRPSIVIGETDHQRLNKLALAAADRLPEISDDLLLELERARVVPAGSVSGNVVRMGATVEYETETGGGRTVTLVFPRDADISEGKISILTPIGTALIGLSVGQSIMWTARDGRLHRLSVISVGQSALDEGGGYRHTPVLSSAGD</sequence>
<dbReference type="Pfam" id="PF01272">
    <property type="entry name" value="GreA_GreB"/>
    <property type="match status" value="1"/>
</dbReference>
<dbReference type="GO" id="GO:0016301">
    <property type="term" value="F:kinase activity"/>
    <property type="evidence" value="ECO:0007669"/>
    <property type="project" value="UniProtKB-KW"/>
</dbReference>
<name>A0A2A6LXF8_RHIFR</name>
<reference evidence="3" key="3">
    <citation type="submission" date="2019-10" db="EMBL/GenBank/DDBJ databases">
        <authorList>
            <person name="Sugawara M."/>
            <person name="Epstein B."/>
            <person name="Badgley B."/>
            <person name="Unno T."/>
            <person name="Xu L."/>
            <person name="Reese J."/>
            <person name="Gyaneshwar P."/>
            <person name="Denny R."/>
            <person name="Mudege J."/>
            <person name="Bharti A."/>
            <person name="Farmer A."/>
            <person name="May G."/>
            <person name="Woodward J."/>
            <person name="Medigue C."/>
            <person name="Vallenet D."/>
            <person name="Lajus A."/>
            <person name="Rouy Z."/>
            <person name="Martinez-Vaz B."/>
            <person name="Tiffin P."/>
            <person name="Young N."/>
            <person name="Sadowsky M."/>
        </authorList>
    </citation>
    <scope>NUCLEOTIDE SEQUENCE</scope>
    <source>
        <strain evidence="3">USDA205</strain>
    </source>
</reference>
<dbReference type="PANTHER" id="PTHR30437:SF5">
    <property type="entry name" value="REGULATOR OF NUCLEOSIDE DIPHOSPHATE KINASE"/>
    <property type="match status" value="1"/>
</dbReference>
<dbReference type="Gene3D" id="3.10.50.30">
    <property type="entry name" value="Transcription elongation factor, GreA/GreB, C-terminal domain"/>
    <property type="match status" value="1"/>
</dbReference>
<evidence type="ECO:0000259" key="1">
    <source>
        <dbReference type="Pfam" id="PF01272"/>
    </source>
</evidence>
<reference evidence="4 5" key="2">
    <citation type="submission" date="2017-09" db="EMBL/GenBank/DDBJ databases">
        <title>Comparative genomics of rhizobia isolated from Phaseolus vulgaris in China.</title>
        <authorList>
            <person name="Tong W."/>
        </authorList>
    </citation>
    <scope>NUCLEOTIDE SEQUENCE [LARGE SCALE GENOMIC DNA]</scope>
    <source>
        <strain evidence="4 5">PCH1</strain>
    </source>
</reference>
<dbReference type="GO" id="GO:0006354">
    <property type="term" value="P:DNA-templated transcription elongation"/>
    <property type="evidence" value="ECO:0007669"/>
    <property type="project" value="TreeGrafter"/>
</dbReference>
<feature type="domain" description="Regulator of nucleoside diphosphate kinase N-terminal" evidence="2">
    <location>
        <begin position="11"/>
        <end position="51"/>
    </location>
</feature>
<evidence type="ECO:0000259" key="2">
    <source>
        <dbReference type="Pfam" id="PF14760"/>
    </source>
</evidence>
<dbReference type="GO" id="GO:0032784">
    <property type="term" value="P:regulation of DNA-templated transcription elongation"/>
    <property type="evidence" value="ECO:0007669"/>
    <property type="project" value="InterPro"/>
</dbReference>
<dbReference type="GeneID" id="48973850"/>
<dbReference type="Proteomes" id="UP000466694">
    <property type="component" value="Unassembled WGS sequence"/>
</dbReference>
<dbReference type="Proteomes" id="UP000220353">
    <property type="component" value="Unassembled WGS sequence"/>
</dbReference>
<dbReference type="Pfam" id="PF14760">
    <property type="entry name" value="Rnk_N"/>
    <property type="match status" value="1"/>
</dbReference>
<dbReference type="EMBL" id="WISZ01000168">
    <property type="protein sequence ID" value="MQX11077.1"/>
    <property type="molecule type" value="Genomic_DNA"/>
</dbReference>
<dbReference type="InterPro" id="IPR036953">
    <property type="entry name" value="GreA/GreB_C_sf"/>
</dbReference>
<dbReference type="InterPro" id="IPR023459">
    <property type="entry name" value="Tscrpt_elong_fac_GreA/B_fam"/>
</dbReference>
<evidence type="ECO:0000313" key="6">
    <source>
        <dbReference type="Proteomes" id="UP000466694"/>
    </source>
</evidence>
<dbReference type="EMBL" id="NWTC01000010">
    <property type="protein sequence ID" value="PDT46916.1"/>
    <property type="molecule type" value="Genomic_DNA"/>
</dbReference>
<dbReference type="InterPro" id="IPR001437">
    <property type="entry name" value="Tscrpt_elong_fac_GreA/B_C"/>
</dbReference>
<dbReference type="AlphaFoldDB" id="A0A2A6LXF8"/>